<protein>
    <submittedName>
        <fullName evidence="8">Enkurin domain-containing protein 1</fullName>
    </submittedName>
</protein>
<feature type="region of interest" description="Disordered" evidence="6">
    <location>
        <begin position="356"/>
        <end position="377"/>
    </location>
</feature>
<dbReference type="GO" id="GO:0005929">
    <property type="term" value="C:cilium"/>
    <property type="evidence" value="ECO:0007669"/>
    <property type="project" value="UniProtKB-SubCell"/>
</dbReference>
<dbReference type="AlphaFoldDB" id="A0A8T1MJA2"/>
<gene>
    <name evidence="8" type="ORF">CSKR_108543</name>
</gene>
<keyword evidence="3" id="KW-0963">Cytoplasm</keyword>
<evidence type="ECO:0000313" key="9">
    <source>
        <dbReference type="Proteomes" id="UP000286415"/>
    </source>
</evidence>
<dbReference type="PROSITE" id="PS51665">
    <property type="entry name" value="ENKURIN"/>
    <property type="match status" value="1"/>
</dbReference>
<feature type="domain" description="Enkurin" evidence="7">
    <location>
        <begin position="349"/>
        <end position="441"/>
    </location>
</feature>
<feature type="compositionally biased region" description="Low complexity" evidence="6">
    <location>
        <begin position="96"/>
        <end position="105"/>
    </location>
</feature>
<evidence type="ECO:0000256" key="5">
    <source>
        <dbReference type="ARBA" id="ARBA00023273"/>
    </source>
</evidence>
<evidence type="ECO:0000256" key="4">
    <source>
        <dbReference type="ARBA" id="ARBA00023212"/>
    </source>
</evidence>
<feature type="region of interest" description="Disordered" evidence="6">
    <location>
        <begin position="197"/>
        <end position="235"/>
    </location>
</feature>
<accession>A0A8T1MJA2</accession>
<evidence type="ECO:0000256" key="2">
    <source>
        <dbReference type="ARBA" id="ARBA00004245"/>
    </source>
</evidence>
<evidence type="ECO:0000259" key="7">
    <source>
        <dbReference type="PROSITE" id="PS51665"/>
    </source>
</evidence>
<feature type="compositionally biased region" description="Low complexity" evidence="6">
    <location>
        <begin position="215"/>
        <end position="229"/>
    </location>
</feature>
<comment type="subcellular location">
    <subcellularLocation>
        <location evidence="1">Cell projection</location>
        <location evidence="1">Cilium</location>
    </subcellularLocation>
    <subcellularLocation>
        <location evidence="2">Cytoplasm</location>
        <location evidence="2">Cytoskeleton</location>
    </subcellularLocation>
</comment>
<feature type="compositionally biased region" description="Polar residues" evidence="6">
    <location>
        <begin position="127"/>
        <end position="140"/>
    </location>
</feature>
<evidence type="ECO:0000256" key="6">
    <source>
        <dbReference type="SAM" id="MobiDB-lite"/>
    </source>
</evidence>
<feature type="region of interest" description="Disordered" evidence="6">
    <location>
        <begin position="298"/>
        <end position="335"/>
    </location>
</feature>
<reference evidence="8 9" key="2">
    <citation type="journal article" date="2021" name="Genomics">
        <title>High-quality reference genome for Clonorchis sinensis.</title>
        <authorList>
            <person name="Young N.D."/>
            <person name="Stroehlein A.J."/>
            <person name="Kinkar L."/>
            <person name="Wang T."/>
            <person name="Sohn W.M."/>
            <person name="Chang B.C.H."/>
            <person name="Kaur P."/>
            <person name="Weisz D."/>
            <person name="Dudchenko O."/>
            <person name="Aiden E.L."/>
            <person name="Korhonen P.K."/>
            <person name="Gasser R.B."/>
        </authorList>
    </citation>
    <scope>NUCLEOTIDE SEQUENCE [LARGE SCALE GENOMIC DNA]</scope>
    <source>
        <strain evidence="8">Cs-k2</strain>
    </source>
</reference>
<keyword evidence="4" id="KW-0206">Cytoskeleton</keyword>
<dbReference type="OrthoDB" id="10264920at2759"/>
<dbReference type="PANTHER" id="PTHR21490">
    <property type="entry name" value="ENKURIN-RELATED"/>
    <property type="match status" value="1"/>
</dbReference>
<dbReference type="GO" id="GO:0005881">
    <property type="term" value="C:cytoplasmic microtubule"/>
    <property type="evidence" value="ECO:0007669"/>
    <property type="project" value="TreeGrafter"/>
</dbReference>
<proteinExistence type="predicted"/>
<organism evidence="8 9">
    <name type="scientific">Clonorchis sinensis</name>
    <name type="common">Chinese liver fluke</name>
    <dbReference type="NCBI Taxonomy" id="79923"/>
    <lineage>
        <taxon>Eukaryota</taxon>
        <taxon>Metazoa</taxon>
        <taxon>Spiralia</taxon>
        <taxon>Lophotrochozoa</taxon>
        <taxon>Platyhelminthes</taxon>
        <taxon>Trematoda</taxon>
        <taxon>Digenea</taxon>
        <taxon>Opisthorchiida</taxon>
        <taxon>Opisthorchiata</taxon>
        <taxon>Opisthorchiidae</taxon>
        <taxon>Clonorchis</taxon>
    </lineage>
</organism>
<dbReference type="PANTHER" id="PTHR21490:SF2">
    <property type="entry name" value="ENKURIN DOMAIN-CONTAINING PROTEIN 1"/>
    <property type="match status" value="1"/>
</dbReference>
<dbReference type="Proteomes" id="UP000286415">
    <property type="component" value="Unassembled WGS sequence"/>
</dbReference>
<keyword evidence="9" id="KW-1185">Reference proteome</keyword>
<evidence type="ECO:0000256" key="1">
    <source>
        <dbReference type="ARBA" id="ARBA00004138"/>
    </source>
</evidence>
<feature type="region of interest" description="Disordered" evidence="6">
    <location>
        <begin position="89"/>
        <end position="173"/>
    </location>
</feature>
<keyword evidence="5" id="KW-0966">Cell projection</keyword>
<feature type="compositionally biased region" description="Polar residues" evidence="6">
    <location>
        <begin position="199"/>
        <end position="211"/>
    </location>
</feature>
<reference evidence="8 9" key="1">
    <citation type="journal article" date="2018" name="Biotechnol. Adv.">
        <title>Improved genomic resources and new bioinformatic workflow for the carcinogenic parasite Clonorchis sinensis: Biotechnological implications.</title>
        <authorList>
            <person name="Wang D."/>
            <person name="Korhonen P.K."/>
            <person name="Gasser R.B."/>
            <person name="Young N.D."/>
        </authorList>
    </citation>
    <scope>NUCLEOTIDE SEQUENCE [LARGE SCALE GENOMIC DNA]</scope>
    <source>
        <strain evidence="8">Cs-k2</strain>
    </source>
</reference>
<feature type="compositionally biased region" description="Polar residues" evidence="6">
    <location>
        <begin position="298"/>
        <end position="325"/>
    </location>
</feature>
<comment type="caution">
    <text evidence="8">The sequence shown here is derived from an EMBL/GenBank/DDBJ whole genome shotgun (WGS) entry which is preliminary data.</text>
</comment>
<dbReference type="EMBL" id="NIRI02000042">
    <property type="protein sequence ID" value="KAG5449474.1"/>
    <property type="molecule type" value="Genomic_DNA"/>
</dbReference>
<dbReference type="Pfam" id="PF13864">
    <property type="entry name" value="Enkurin"/>
    <property type="match status" value="1"/>
</dbReference>
<dbReference type="InterPro" id="IPR027012">
    <property type="entry name" value="Enkurin_dom"/>
</dbReference>
<name>A0A8T1MJA2_CLOSI</name>
<evidence type="ECO:0000256" key="3">
    <source>
        <dbReference type="ARBA" id="ARBA00022490"/>
    </source>
</evidence>
<sequence>MISNVSGPIPTHEVYFDGPILQEQQKLLNPFEHLGILQWESNASSVPTNRPVTASALVGKDYIRENIRRIRDYQRYGARRHLQGPIQHFRMHHSPRPSSAGSKSSQHLQKKRLKKNIENPPAKTGLGDQSTLNDDQSTECSLDPHSSGFQPNAGSPVVSVSKRQESRPHLQCRATQCSIQERAKTVSQGVQANAFESFRQGSSLPPKSRQTLPKRPASAQSSRIRAASAGPAKRDFLRAPGKCTLEELGNIPLIKPTWTPRTEHLSVPAASSAKTVQLIRRNINYVRANAHLIGIASRNSSSRGSNVAGSEPTSHLSSPKRSQVTPVREPQMWPERQLPVGGLPAYLIKERHQAAAAAAREAANRPDPDQPPGHVRMSDADRVSTLELLRKAHAELTEEWFKLPVRMDTMRIRARRSELEQRLIELEQAISIFDKPKVFIKPE</sequence>
<dbReference type="InterPro" id="IPR052102">
    <property type="entry name" value="Enkurin_domain-protein"/>
</dbReference>
<evidence type="ECO:0000313" key="8">
    <source>
        <dbReference type="EMBL" id="KAG5449474.1"/>
    </source>
</evidence>